<dbReference type="GO" id="GO:0005737">
    <property type="term" value="C:cytoplasm"/>
    <property type="evidence" value="ECO:0007669"/>
    <property type="project" value="UniProtKB-SubCell"/>
</dbReference>
<feature type="domain" description="Homeobox" evidence="13">
    <location>
        <begin position="178"/>
        <end position="238"/>
    </location>
</feature>
<evidence type="ECO:0000256" key="2">
    <source>
        <dbReference type="ARBA" id="ARBA00004496"/>
    </source>
</evidence>
<evidence type="ECO:0000259" key="13">
    <source>
        <dbReference type="PROSITE" id="PS50071"/>
    </source>
</evidence>
<dbReference type="PANTHER" id="PTHR10390">
    <property type="entry name" value="HOMEOBOX PROTEIN SIX"/>
    <property type="match status" value="1"/>
</dbReference>
<dbReference type="CDD" id="cd00086">
    <property type="entry name" value="homeodomain"/>
    <property type="match status" value="1"/>
</dbReference>
<gene>
    <name evidence="14" type="ORF">chiPu_0003212</name>
</gene>
<dbReference type="GO" id="GO:0000981">
    <property type="term" value="F:DNA-binding transcription factor activity, RNA polymerase II-specific"/>
    <property type="evidence" value="ECO:0007669"/>
    <property type="project" value="InterPro"/>
</dbReference>
<evidence type="ECO:0000256" key="4">
    <source>
        <dbReference type="ARBA" id="ARBA00022473"/>
    </source>
</evidence>
<name>A0A401S344_CHIPU</name>
<evidence type="ECO:0000256" key="10">
    <source>
        <dbReference type="PROSITE-ProRule" id="PRU00108"/>
    </source>
</evidence>
<keyword evidence="9 10" id="KW-0539">Nucleus</keyword>
<dbReference type="Proteomes" id="UP000287033">
    <property type="component" value="Unassembled WGS sequence"/>
</dbReference>
<evidence type="ECO:0000313" key="14">
    <source>
        <dbReference type="EMBL" id="GCC24810.1"/>
    </source>
</evidence>
<evidence type="ECO:0000256" key="8">
    <source>
        <dbReference type="ARBA" id="ARBA00023163"/>
    </source>
</evidence>
<dbReference type="InterPro" id="IPR001356">
    <property type="entry name" value="HD"/>
</dbReference>
<keyword evidence="4" id="KW-0217">Developmental protein</keyword>
<organism evidence="14 15">
    <name type="scientific">Chiloscyllium punctatum</name>
    <name type="common">Brownbanded bambooshark</name>
    <name type="synonym">Hemiscyllium punctatum</name>
    <dbReference type="NCBI Taxonomy" id="137246"/>
    <lineage>
        <taxon>Eukaryota</taxon>
        <taxon>Metazoa</taxon>
        <taxon>Chordata</taxon>
        <taxon>Craniata</taxon>
        <taxon>Vertebrata</taxon>
        <taxon>Chondrichthyes</taxon>
        <taxon>Elasmobranchii</taxon>
        <taxon>Galeomorphii</taxon>
        <taxon>Galeoidea</taxon>
        <taxon>Orectolobiformes</taxon>
        <taxon>Hemiscylliidae</taxon>
        <taxon>Chiloscyllium</taxon>
    </lineage>
</organism>
<evidence type="ECO:0000256" key="5">
    <source>
        <dbReference type="ARBA" id="ARBA00023015"/>
    </source>
</evidence>
<dbReference type="PANTHER" id="PTHR10390:SF44">
    <property type="entry name" value="SIX HOMEOBOX 4"/>
    <property type="match status" value="1"/>
</dbReference>
<dbReference type="Pfam" id="PF16878">
    <property type="entry name" value="SIX1_SD"/>
    <property type="match status" value="1"/>
</dbReference>
<feature type="compositionally biased region" description="Basic and acidic residues" evidence="12">
    <location>
        <begin position="235"/>
        <end position="265"/>
    </location>
</feature>
<keyword evidence="15" id="KW-1185">Reference proteome</keyword>
<evidence type="ECO:0000256" key="3">
    <source>
        <dbReference type="ARBA" id="ARBA00008161"/>
    </source>
</evidence>
<protein>
    <recommendedName>
        <fullName evidence="13">Homeobox domain-containing protein</fullName>
    </recommendedName>
</protein>
<dbReference type="FunFam" id="1.10.10.60:FF:000085">
    <property type="entry name" value="SIX homeobox 5"/>
    <property type="match status" value="1"/>
</dbReference>
<dbReference type="EMBL" id="BEZZ01000067">
    <property type="protein sequence ID" value="GCC24810.1"/>
    <property type="molecule type" value="Genomic_DNA"/>
</dbReference>
<comment type="subcellular location">
    <subcellularLocation>
        <location evidence="2">Cytoplasm</location>
    </subcellularLocation>
    <subcellularLocation>
        <location evidence="1 10 11">Nucleus</location>
    </subcellularLocation>
</comment>
<evidence type="ECO:0000256" key="11">
    <source>
        <dbReference type="RuleBase" id="RU000682"/>
    </source>
</evidence>
<feature type="compositionally biased region" description="Polar residues" evidence="12">
    <location>
        <begin position="268"/>
        <end position="282"/>
    </location>
</feature>
<dbReference type="OMA" id="MCGEMEA"/>
<proteinExistence type="inferred from homology"/>
<dbReference type="AlphaFoldDB" id="A0A401S344"/>
<comment type="similarity">
    <text evidence="3">Belongs to the SIX/Sine oculis homeobox family.</text>
</comment>
<evidence type="ECO:0000256" key="7">
    <source>
        <dbReference type="ARBA" id="ARBA00023155"/>
    </source>
</evidence>
<dbReference type="InterPro" id="IPR031701">
    <property type="entry name" value="SIX1_SD"/>
</dbReference>
<dbReference type="PROSITE" id="PS50071">
    <property type="entry name" value="HOMEOBOX_2"/>
    <property type="match status" value="1"/>
</dbReference>
<accession>A0A401S344</accession>
<evidence type="ECO:0000256" key="6">
    <source>
        <dbReference type="ARBA" id="ARBA00023125"/>
    </source>
</evidence>
<dbReference type="GO" id="GO:0000978">
    <property type="term" value="F:RNA polymerase II cis-regulatory region sequence-specific DNA binding"/>
    <property type="evidence" value="ECO:0007669"/>
    <property type="project" value="TreeGrafter"/>
</dbReference>
<evidence type="ECO:0000313" key="15">
    <source>
        <dbReference type="Proteomes" id="UP000287033"/>
    </source>
</evidence>
<evidence type="ECO:0000256" key="9">
    <source>
        <dbReference type="ARBA" id="ARBA00023242"/>
    </source>
</evidence>
<dbReference type="SMART" id="SM00389">
    <property type="entry name" value="HOX"/>
    <property type="match status" value="1"/>
</dbReference>
<comment type="caution">
    <text evidence="14">The sequence shown here is derived from an EMBL/GenBank/DDBJ whole genome shotgun (WGS) entry which is preliminary data.</text>
</comment>
<dbReference type="Pfam" id="PF00046">
    <property type="entry name" value="Homeodomain"/>
    <property type="match status" value="1"/>
</dbReference>
<feature type="region of interest" description="Disordered" evidence="12">
    <location>
        <begin position="227"/>
        <end position="292"/>
    </location>
</feature>
<dbReference type="InterPro" id="IPR009057">
    <property type="entry name" value="Homeodomain-like_sf"/>
</dbReference>
<evidence type="ECO:0000256" key="12">
    <source>
        <dbReference type="SAM" id="MobiDB-lite"/>
    </source>
</evidence>
<sequence length="711" mass="76661">MSSASNEITNTIEVKEENDSLQPKINTLGSAATLEPEVSALSTSPEISEQVPVELLTNPAAALTFSPEQVACVCEALQQGGNLDRLAQFLWSLPPSDLLRGNESILKARALVAFHQSRYKELYSILESHNFDASCHTSLQDLWYKARYTEAEKVRGRPLGAVDKYRLRRKFPLPRTIWDGEERVYCFKEKSRNALKELYKQNRYPSPAEKRNLAKITGLSLTQVSNWFKNRRQRDRNPSENQSKSESDGNHSTEDESSKGQEDMSPRPLSNPSDGMNHSNVHSPPEGMFMHHIGELKPSQNSSGILLNGNLVTTNGSPVFYSGSSFIQGPNGVLVNGLSLGNAQTISLSPIGTTPSVLVNGISNGSTGGTELKTESVHMLNSEEAVSSGSAEISRGPAQINQYSLVQLQNTENNIHLVNGNIGLPPLQLPSVSAASSQGNILITNTSDGGTFLSGTAASLQQGKVFLAATLPPNAVMCTLPNSGQAVAPVKQDALEGGLVFSQLMSVSGNNHMNINTSPGSQPGNTLQTQSSTLVNTGLPQNLPLTSSNLLNTSSTLSFSLTVSLPLSTTASLNCDQQLSTAVTNAVPVVSMANSQYATLQNCNLLTSSGQETVTETGLDASDTEVKPRNPITEETHEYSSGHVSVLHPPVKENYLVVLENKSSNHLTMMDSKSKYVINDVVNNVCKELETEEKELAKLQNVPMDEDLSDI</sequence>
<dbReference type="STRING" id="137246.A0A401S344"/>
<dbReference type="SUPFAM" id="SSF46689">
    <property type="entry name" value="Homeodomain-like"/>
    <property type="match status" value="1"/>
</dbReference>
<keyword evidence="7 10" id="KW-0371">Homeobox</keyword>
<dbReference type="InterPro" id="IPR017970">
    <property type="entry name" value="Homeobox_CS"/>
</dbReference>
<evidence type="ECO:0000256" key="1">
    <source>
        <dbReference type="ARBA" id="ARBA00004123"/>
    </source>
</evidence>
<dbReference type="Gene3D" id="1.10.10.60">
    <property type="entry name" value="Homeodomain-like"/>
    <property type="match status" value="1"/>
</dbReference>
<feature type="DNA-binding region" description="Homeobox" evidence="10">
    <location>
        <begin position="180"/>
        <end position="239"/>
    </location>
</feature>
<keyword evidence="8" id="KW-0804">Transcription</keyword>
<reference evidence="14 15" key="1">
    <citation type="journal article" date="2018" name="Nat. Ecol. Evol.">
        <title>Shark genomes provide insights into elasmobranch evolution and the origin of vertebrates.</title>
        <authorList>
            <person name="Hara Y"/>
            <person name="Yamaguchi K"/>
            <person name="Onimaru K"/>
            <person name="Kadota M"/>
            <person name="Koyanagi M"/>
            <person name="Keeley SD"/>
            <person name="Tatsumi K"/>
            <person name="Tanaka K"/>
            <person name="Motone F"/>
            <person name="Kageyama Y"/>
            <person name="Nozu R"/>
            <person name="Adachi N"/>
            <person name="Nishimura O"/>
            <person name="Nakagawa R"/>
            <person name="Tanegashima C"/>
            <person name="Kiyatake I"/>
            <person name="Matsumoto R"/>
            <person name="Murakumo K"/>
            <person name="Nishida K"/>
            <person name="Terakita A"/>
            <person name="Kuratani S"/>
            <person name="Sato K"/>
            <person name="Hyodo S Kuraku.S."/>
        </authorList>
    </citation>
    <scope>NUCLEOTIDE SEQUENCE [LARGE SCALE GENOMIC DNA]</scope>
</reference>
<dbReference type="GO" id="GO:0005634">
    <property type="term" value="C:nucleus"/>
    <property type="evidence" value="ECO:0007669"/>
    <property type="project" value="UniProtKB-SubCell"/>
</dbReference>
<keyword evidence="5" id="KW-0805">Transcription regulation</keyword>
<keyword evidence="6 10" id="KW-0238">DNA-binding</keyword>
<dbReference type="GO" id="GO:0005667">
    <property type="term" value="C:transcription regulator complex"/>
    <property type="evidence" value="ECO:0007669"/>
    <property type="project" value="TreeGrafter"/>
</dbReference>
<dbReference type="OrthoDB" id="3501850at2759"/>
<dbReference type="PROSITE" id="PS00027">
    <property type="entry name" value="HOMEOBOX_1"/>
    <property type="match status" value="1"/>
</dbReference>